<dbReference type="InterPro" id="IPR008250">
    <property type="entry name" value="ATPase_P-typ_transduc_dom_A_sf"/>
</dbReference>
<dbReference type="InterPro" id="IPR059000">
    <property type="entry name" value="ATPase_P-type_domA"/>
</dbReference>
<dbReference type="Proteomes" id="UP000261811">
    <property type="component" value="Unassembled WGS sequence"/>
</dbReference>
<accession>A0A372JG09</accession>
<proteinExistence type="inferred from homology"/>
<evidence type="ECO:0000256" key="4">
    <source>
        <dbReference type="SAM" id="Phobius"/>
    </source>
</evidence>
<organism evidence="6 7">
    <name type="scientific">Actinomadura logoneensis</name>
    <dbReference type="NCBI Taxonomy" id="2293572"/>
    <lineage>
        <taxon>Bacteria</taxon>
        <taxon>Bacillati</taxon>
        <taxon>Actinomycetota</taxon>
        <taxon>Actinomycetes</taxon>
        <taxon>Streptosporangiales</taxon>
        <taxon>Thermomonosporaceae</taxon>
        <taxon>Actinomadura</taxon>
    </lineage>
</organism>
<feature type="domain" description="P-type ATPase A" evidence="5">
    <location>
        <begin position="124"/>
        <end position="201"/>
    </location>
</feature>
<keyword evidence="4" id="KW-1133">Transmembrane helix</keyword>
<evidence type="ECO:0000313" key="7">
    <source>
        <dbReference type="Proteomes" id="UP000261811"/>
    </source>
</evidence>
<feature type="transmembrane region" description="Helical" evidence="4">
    <location>
        <begin position="75"/>
        <end position="106"/>
    </location>
</feature>
<name>A0A372JG09_9ACTN</name>
<dbReference type="Gene3D" id="2.70.150.10">
    <property type="entry name" value="Calcium-transporting ATPase, cytoplasmic transduction domain A"/>
    <property type="match status" value="1"/>
</dbReference>
<keyword evidence="4" id="KW-0812">Transmembrane</keyword>
<comment type="similarity">
    <text evidence="2">Belongs to the cation transport ATPase (P-type) (TC 3.A.3) family. Type IB subfamily.</text>
</comment>
<feature type="region of interest" description="Disordered" evidence="3">
    <location>
        <begin position="170"/>
        <end position="202"/>
    </location>
</feature>
<dbReference type="InterPro" id="IPR051014">
    <property type="entry name" value="Cation_Transport_ATPase_IB"/>
</dbReference>
<evidence type="ECO:0000259" key="5">
    <source>
        <dbReference type="Pfam" id="PF00122"/>
    </source>
</evidence>
<dbReference type="SUPFAM" id="SSF81653">
    <property type="entry name" value="Calcium ATPase, transduction domain A"/>
    <property type="match status" value="1"/>
</dbReference>
<sequence length="202" mass="20673">MVTPLQSAARRLWGLRDEVMLVLTLGGLAAGGAAWWLGARGAADAVWAAVTVVALVPAVWWVLVGLRRGSVGTDVIAVLALAGTLATREYLAGAVIGVMLTGGQALERRAGRRARKDLGALLSLAPRVAHREDAGGVTTVDVAEVRPGDRLQVRAGEVVPVDGRIEAGPAVLDESTLTGEPLPVERGAGEEARGGTVNAGGP</sequence>
<dbReference type="AlphaFoldDB" id="A0A372JG09"/>
<keyword evidence="7" id="KW-1185">Reference proteome</keyword>
<dbReference type="GO" id="GO:0016020">
    <property type="term" value="C:membrane"/>
    <property type="evidence" value="ECO:0007669"/>
    <property type="project" value="TreeGrafter"/>
</dbReference>
<dbReference type="GO" id="GO:0015086">
    <property type="term" value="F:cadmium ion transmembrane transporter activity"/>
    <property type="evidence" value="ECO:0007669"/>
    <property type="project" value="TreeGrafter"/>
</dbReference>
<feature type="non-terminal residue" evidence="6">
    <location>
        <position position="202"/>
    </location>
</feature>
<dbReference type="Pfam" id="PF00122">
    <property type="entry name" value="E1-E2_ATPase"/>
    <property type="match status" value="1"/>
</dbReference>
<feature type="transmembrane region" description="Helical" evidence="4">
    <location>
        <begin position="20"/>
        <end position="38"/>
    </location>
</feature>
<comment type="subcellular location">
    <subcellularLocation>
        <location evidence="1">Membrane</location>
        <topology evidence="1">Multi-pass membrane protein</topology>
    </subcellularLocation>
</comment>
<feature type="transmembrane region" description="Helical" evidence="4">
    <location>
        <begin position="45"/>
        <end position="63"/>
    </location>
</feature>
<evidence type="ECO:0000256" key="1">
    <source>
        <dbReference type="ARBA" id="ARBA00004141"/>
    </source>
</evidence>
<dbReference type="EMBL" id="QURH01000696">
    <property type="protein sequence ID" value="RFU38794.1"/>
    <property type="molecule type" value="Genomic_DNA"/>
</dbReference>
<evidence type="ECO:0000256" key="3">
    <source>
        <dbReference type="SAM" id="MobiDB-lite"/>
    </source>
</evidence>
<evidence type="ECO:0000256" key="2">
    <source>
        <dbReference type="ARBA" id="ARBA00006024"/>
    </source>
</evidence>
<comment type="caution">
    <text evidence="6">The sequence shown here is derived from an EMBL/GenBank/DDBJ whole genome shotgun (WGS) entry which is preliminary data.</text>
</comment>
<dbReference type="PANTHER" id="PTHR48085:SF5">
    <property type="entry name" value="CADMIUM_ZINC-TRANSPORTING ATPASE HMA4-RELATED"/>
    <property type="match status" value="1"/>
</dbReference>
<evidence type="ECO:0000313" key="6">
    <source>
        <dbReference type="EMBL" id="RFU38794.1"/>
    </source>
</evidence>
<protein>
    <submittedName>
        <fullName evidence="6">Heavy metal translocating P-type ATPase</fullName>
    </submittedName>
</protein>
<dbReference type="PANTHER" id="PTHR48085">
    <property type="entry name" value="CADMIUM/ZINC-TRANSPORTING ATPASE HMA2-RELATED"/>
    <property type="match status" value="1"/>
</dbReference>
<reference evidence="6 7" key="1">
    <citation type="submission" date="2018-08" db="EMBL/GenBank/DDBJ databases">
        <title>Actinomadura jelena sp. nov., a novel Actinomycete isolated from soil in Chad.</title>
        <authorList>
            <person name="Shi L."/>
        </authorList>
    </citation>
    <scope>NUCLEOTIDE SEQUENCE [LARGE SCALE GENOMIC DNA]</scope>
    <source>
        <strain evidence="6 7">NEAU-G17</strain>
    </source>
</reference>
<keyword evidence="4" id="KW-0472">Membrane</keyword>
<gene>
    <name evidence="6" type="ORF">DZF91_25800</name>
</gene>